<name>A0A1V2N8J3_9HYPH</name>
<organism evidence="1 2">
    <name type="scientific">Candidatus Liberibacter solanacearum</name>
    <dbReference type="NCBI Taxonomy" id="556287"/>
    <lineage>
        <taxon>Bacteria</taxon>
        <taxon>Pseudomonadati</taxon>
        <taxon>Pseudomonadota</taxon>
        <taxon>Alphaproteobacteria</taxon>
        <taxon>Hyphomicrobiales</taxon>
        <taxon>Rhizobiaceae</taxon>
        <taxon>Liberibacter</taxon>
    </lineage>
</organism>
<dbReference type="EMBL" id="LVWB01000006">
    <property type="protein sequence ID" value="ONI60038.1"/>
    <property type="molecule type" value="Genomic_DNA"/>
</dbReference>
<dbReference type="RefSeq" id="WP_076969109.1">
    <property type="nucleotide sequence ID" value="NZ_LWEB01000001.1"/>
</dbReference>
<sequence length="101" mass="11855">MAFDNQFLENILKKSRKENLNKSLSQDLQGIALHAILTNRTKNIKSITKEFIEYWMTYNSRAWRSSQARAYLNIHISSRGKKVPIYISLGNIEKNIRQNLQ</sequence>
<proteinExistence type="predicted"/>
<dbReference type="AlphaFoldDB" id="A0A1V2N8J3"/>
<gene>
    <name evidence="1" type="ORF">AYO25_01865</name>
</gene>
<dbReference type="Proteomes" id="UP000189542">
    <property type="component" value="Unassembled WGS sequence"/>
</dbReference>
<protein>
    <submittedName>
        <fullName evidence="1">Uncharacterized protein</fullName>
    </submittedName>
</protein>
<reference evidence="1 2" key="1">
    <citation type="journal article" date="2017" name="PLoS ONE">
        <title>Genomic sequence of 'Candidatus Liberibacter solanacearum' haplotype C and its comparison with haplotype A and B genomes.</title>
        <authorList>
            <person name="Wang J."/>
            <person name="Haapalainen M."/>
            <person name="Schott T."/>
            <person name="Thompson S.M."/>
            <person name="Smith G.R."/>
            <person name="Nissinen A.I."/>
            <person name="Pirhonen M."/>
        </authorList>
    </citation>
    <scope>NUCLEOTIDE SEQUENCE [LARGE SCALE GENOMIC DNA]</scope>
    <source>
        <strain evidence="1 2">FIN111</strain>
    </source>
</reference>
<comment type="caution">
    <text evidence="1">The sequence shown here is derived from an EMBL/GenBank/DDBJ whole genome shotgun (WGS) entry which is preliminary data.</text>
</comment>
<evidence type="ECO:0000313" key="2">
    <source>
        <dbReference type="Proteomes" id="UP000189542"/>
    </source>
</evidence>
<evidence type="ECO:0000313" key="1">
    <source>
        <dbReference type="EMBL" id="ONI60038.1"/>
    </source>
</evidence>
<accession>A0A1V2N8J3</accession>